<gene>
    <name evidence="11" type="ORF">EGW08_014665</name>
</gene>
<feature type="region of interest" description="Disordered" evidence="8">
    <location>
        <begin position="1040"/>
        <end position="1076"/>
    </location>
</feature>
<protein>
    <recommendedName>
        <fullName evidence="13">PR domain zinc finger protein 10</fullName>
    </recommendedName>
</protein>
<comment type="subcellular location">
    <subcellularLocation>
        <location evidence="1">Nucleus</location>
    </subcellularLocation>
</comment>
<feature type="domain" description="C2H2-type" evidence="9">
    <location>
        <begin position="550"/>
        <end position="577"/>
    </location>
</feature>
<feature type="region of interest" description="Disordered" evidence="8">
    <location>
        <begin position="466"/>
        <end position="497"/>
    </location>
</feature>
<dbReference type="PROSITE" id="PS50280">
    <property type="entry name" value="SET"/>
    <property type="match status" value="1"/>
</dbReference>
<dbReference type="SMART" id="SM00355">
    <property type="entry name" value="ZnF_C2H2"/>
    <property type="match status" value="10"/>
</dbReference>
<dbReference type="GO" id="GO:0000981">
    <property type="term" value="F:DNA-binding transcription factor activity, RNA polymerase II-specific"/>
    <property type="evidence" value="ECO:0007669"/>
    <property type="project" value="TreeGrafter"/>
</dbReference>
<feature type="domain" description="C2H2-type" evidence="9">
    <location>
        <begin position="608"/>
        <end position="636"/>
    </location>
</feature>
<evidence type="ECO:0008006" key="13">
    <source>
        <dbReference type="Google" id="ProtNLM"/>
    </source>
</evidence>
<dbReference type="STRING" id="188477.A0A433T7I9"/>
<evidence type="ECO:0000256" key="2">
    <source>
        <dbReference type="ARBA" id="ARBA00022723"/>
    </source>
</evidence>
<dbReference type="Pfam" id="PF21549">
    <property type="entry name" value="PRDM2_PR"/>
    <property type="match status" value="1"/>
</dbReference>
<dbReference type="PROSITE" id="PS00028">
    <property type="entry name" value="ZINC_FINGER_C2H2_1"/>
    <property type="match status" value="10"/>
</dbReference>
<keyword evidence="4 7" id="KW-0863">Zinc-finger</keyword>
<feature type="domain" description="C2H2-type" evidence="9">
    <location>
        <begin position="408"/>
        <end position="436"/>
    </location>
</feature>
<dbReference type="Gene3D" id="3.30.160.60">
    <property type="entry name" value="Classic Zinc Finger"/>
    <property type="match status" value="5"/>
</dbReference>
<feature type="domain" description="C2H2-type" evidence="9">
    <location>
        <begin position="760"/>
        <end position="788"/>
    </location>
</feature>
<dbReference type="GO" id="GO:0000977">
    <property type="term" value="F:RNA polymerase II transcription regulatory region sequence-specific DNA binding"/>
    <property type="evidence" value="ECO:0007669"/>
    <property type="project" value="TreeGrafter"/>
</dbReference>
<evidence type="ECO:0000313" key="12">
    <source>
        <dbReference type="Proteomes" id="UP000271974"/>
    </source>
</evidence>
<dbReference type="InterPro" id="IPR001214">
    <property type="entry name" value="SET_dom"/>
</dbReference>
<evidence type="ECO:0000259" key="10">
    <source>
        <dbReference type="PROSITE" id="PS50280"/>
    </source>
</evidence>
<sequence>MLPQLRHMSDRIAPSSGSGSSVYGGQHSDSDANSTSQLSALMLKIEKSDVDSMQECDTTQEDLEGYEHQNSAYVDTSTNMDDSQDGLDSTVLQPSLPQAESIPPMSSLGVVMDSTLDSSGLSSLQAVAMETSREIIHASSVTADSISAGTSGGESQSARLASLLSDEASGASAPATQPQSVRKSRRLELVAQESKVSLKKRNYKSKQYDPAMLWCEDCMDAFSDQCPAHRLTAVPDKIVLSRAWASCPNQVQICRLHEAQVEPGDSAMGVFAKRQIPKFTQFGPLLGVLVDSLDKVTRQFFPLMVSFCSFCCVFDLGSLNLNLPREYFETADENECNWMMFIRPAKTFAEQNLVAYQHRRNVFFSSTRTIEPKQELKVWYAAPYAEQMGVKTLELTEDDIQDEADGRFACSECSRRFKSWAALQRHLATTHEDEEDEDQDLLAEQEVGRDKMAALAEFAAAEADGDADFLPRSEEGRDRQLSSGSVKARSRGRGASLRGRLRHGRGRTVGYMSLFCVSNYSDVAGGICVLNLPHHLPNPRQPLGKDGRPFCCGRCTKSFSSAEKLSRHQMVHGDESQKPLKCTVCSKRVMTNSAMACHMKTHGDRKYFDCPICGTDFATGAGLREHAQISHADQSGRFPCKECSKIFEDFVLLKKHVRSFHSNRVFQCPECSKMFPRVDKLRLHMLRHTNHREFMCETCGRQFKRKDKLREHMKRLHAGRDKGDNLVLTGSAAVEEQPGVIAAPKFTPKVMPSEYHRFIYKCHTCLIGFKRRGMLVNHLAKRHPEIRPEHVPELNLPILKTQKDFYCQYCDKIYKSASKRKMHIQKMHPGCAVPPSARKKLPHTLAEADGGAAGGGVDGVLAVGPVGAGFNATSFSHTVSSITTMPHGCKFCHKQYASKAKLIQHQRKQHPEIAEPRNSSRRKIKKVDPDMLQISVSGDERFEPVLPITVVNQGGDATSLQATDLLNLAMSELNYSGAGGVASLSSLISSLGGVGSNTVGSAGAGGAMVHIQSSSGQLQPATIDLSQLSQLNQALQTFTVTGGHQGPPLSPSQQHHHHHQPQQQHHIQLQQQQHQQQQIQIQQHQLQQQQQQQQQVTVVTPTGSQTINLTAGGQFIARAWPGSFTTQSFR</sequence>
<name>A0A433T7I9_ELYCH</name>
<keyword evidence="2" id="KW-0479">Metal-binding</keyword>
<dbReference type="GO" id="GO:0005634">
    <property type="term" value="C:nucleus"/>
    <property type="evidence" value="ECO:0007669"/>
    <property type="project" value="TreeGrafter"/>
</dbReference>
<evidence type="ECO:0000313" key="11">
    <source>
        <dbReference type="EMBL" id="RUS77561.1"/>
    </source>
</evidence>
<organism evidence="11 12">
    <name type="scientific">Elysia chlorotica</name>
    <name type="common">Eastern emerald elysia</name>
    <name type="synonym">Sea slug</name>
    <dbReference type="NCBI Taxonomy" id="188477"/>
    <lineage>
        <taxon>Eukaryota</taxon>
        <taxon>Metazoa</taxon>
        <taxon>Spiralia</taxon>
        <taxon>Lophotrochozoa</taxon>
        <taxon>Mollusca</taxon>
        <taxon>Gastropoda</taxon>
        <taxon>Heterobranchia</taxon>
        <taxon>Euthyneura</taxon>
        <taxon>Panpulmonata</taxon>
        <taxon>Sacoglossa</taxon>
        <taxon>Placobranchoidea</taxon>
        <taxon>Plakobranchidae</taxon>
        <taxon>Elysia</taxon>
    </lineage>
</organism>
<dbReference type="SUPFAM" id="SSF57667">
    <property type="entry name" value="beta-beta-alpha zinc fingers"/>
    <property type="match status" value="4"/>
</dbReference>
<evidence type="ECO:0000256" key="8">
    <source>
        <dbReference type="SAM" id="MobiDB-lite"/>
    </source>
</evidence>
<dbReference type="PANTHER" id="PTHR24381:SF393">
    <property type="entry name" value="CHROMATIN-LINKED ADAPTOR FOR MSL PROTEINS, ISOFORM B"/>
    <property type="match status" value="1"/>
</dbReference>
<dbReference type="InterPro" id="IPR013087">
    <property type="entry name" value="Znf_C2H2_type"/>
</dbReference>
<feature type="domain" description="C2H2-type" evidence="9">
    <location>
        <begin position="580"/>
        <end position="607"/>
    </location>
</feature>
<feature type="domain" description="C2H2-type" evidence="9">
    <location>
        <begin position="638"/>
        <end position="666"/>
    </location>
</feature>
<keyword evidence="5" id="KW-0862">Zinc</keyword>
<keyword evidence="6" id="KW-0539">Nucleus</keyword>
<feature type="compositionally biased region" description="Low complexity" evidence="8">
    <location>
        <begin position="1061"/>
        <end position="1076"/>
    </location>
</feature>
<feature type="domain" description="C2H2-type" evidence="9">
    <location>
        <begin position="805"/>
        <end position="830"/>
    </location>
</feature>
<feature type="compositionally biased region" description="Basic and acidic residues" evidence="8">
    <location>
        <begin position="469"/>
        <end position="480"/>
    </location>
</feature>
<dbReference type="Pfam" id="PF00096">
    <property type="entry name" value="zf-C2H2"/>
    <property type="match status" value="4"/>
</dbReference>
<feature type="domain" description="SET" evidence="10">
    <location>
        <begin position="249"/>
        <end position="381"/>
    </location>
</feature>
<feature type="domain" description="C2H2-type" evidence="9">
    <location>
        <begin position="666"/>
        <end position="693"/>
    </location>
</feature>
<keyword evidence="3" id="KW-0677">Repeat</keyword>
<dbReference type="Proteomes" id="UP000271974">
    <property type="component" value="Unassembled WGS sequence"/>
</dbReference>
<comment type="caution">
    <text evidence="11">The sequence shown here is derived from an EMBL/GenBank/DDBJ whole genome shotgun (WGS) entry which is preliminary data.</text>
</comment>
<feature type="compositionally biased region" description="Low complexity" evidence="8">
    <location>
        <begin position="11"/>
        <end position="27"/>
    </location>
</feature>
<evidence type="ECO:0000256" key="6">
    <source>
        <dbReference type="ARBA" id="ARBA00023242"/>
    </source>
</evidence>
<proteinExistence type="predicted"/>
<evidence type="ECO:0000256" key="4">
    <source>
        <dbReference type="ARBA" id="ARBA00022771"/>
    </source>
</evidence>
<dbReference type="InterPro" id="IPR046341">
    <property type="entry name" value="SET_dom_sf"/>
</dbReference>
<evidence type="ECO:0000259" key="9">
    <source>
        <dbReference type="PROSITE" id="PS50157"/>
    </source>
</evidence>
<evidence type="ECO:0000256" key="7">
    <source>
        <dbReference type="PROSITE-ProRule" id="PRU00042"/>
    </source>
</evidence>
<feature type="domain" description="C2H2-type" evidence="9">
    <location>
        <begin position="887"/>
        <end position="910"/>
    </location>
</feature>
<evidence type="ECO:0000256" key="1">
    <source>
        <dbReference type="ARBA" id="ARBA00004123"/>
    </source>
</evidence>
<dbReference type="GO" id="GO:0008270">
    <property type="term" value="F:zinc ion binding"/>
    <property type="evidence" value="ECO:0007669"/>
    <property type="project" value="UniProtKB-KW"/>
</dbReference>
<feature type="region of interest" description="Disordered" evidence="8">
    <location>
        <begin position="165"/>
        <end position="186"/>
    </location>
</feature>
<dbReference type="PANTHER" id="PTHR24381">
    <property type="entry name" value="ZINC FINGER PROTEIN"/>
    <property type="match status" value="1"/>
</dbReference>
<accession>A0A433T7I9</accession>
<reference evidence="11 12" key="1">
    <citation type="submission" date="2019-01" db="EMBL/GenBank/DDBJ databases">
        <title>A draft genome assembly of the solar-powered sea slug Elysia chlorotica.</title>
        <authorList>
            <person name="Cai H."/>
            <person name="Li Q."/>
            <person name="Fang X."/>
            <person name="Li J."/>
            <person name="Curtis N.E."/>
            <person name="Altenburger A."/>
            <person name="Shibata T."/>
            <person name="Feng M."/>
            <person name="Maeda T."/>
            <person name="Schwartz J.A."/>
            <person name="Shigenobu S."/>
            <person name="Lundholm N."/>
            <person name="Nishiyama T."/>
            <person name="Yang H."/>
            <person name="Hasebe M."/>
            <person name="Li S."/>
            <person name="Pierce S.K."/>
            <person name="Wang J."/>
        </authorList>
    </citation>
    <scope>NUCLEOTIDE SEQUENCE [LARGE SCALE GENOMIC DNA]</scope>
    <source>
        <strain evidence="11">EC2010</strain>
        <tissue evidence="11">Whole organism of an adult</tissue>
    </source>
</reference>
<keyword evidence="12" id="KW-1185">Reference proteome</keyword>
<dbReference type="Gene3D" id="2.170.270.10">
    <property type="entry name" value="SET domain"/>
    <property type="match status" value="1"/>
</dbReference>
<feature type="region of interest" description="Disordered" evidence="8">
    <location>
        <begin position="1"/>
        <end position="37"/>
    </location>
</feature>
<feature type="domain" description="C2H2-type" evidence="9">
    <location>
        <begin position="694"/>
        <end position="722"/>
    </location>
</feature>
<evidence type="ECO:0000256" key="3">
    <source>
        <dbReference type="ARBA" id="ARBA00022737"/>
    </source>
</evidence>
<dbReference type="AlphaFoldDB" id="A0A433T7I9"/>
<dbReference type="InterPro" id="IPR036236">
    <property type="entry name" value="Znf_C2H2_sf"/>
</dbReference>
<evidence type="ECO:0000256" key="5">
    <source>
        <dbReference type="ARBA" id="ARBA00022833"/>
    </source>
</evidence>
<dbReference type="OrthoDB" id="3535323at2759"/>
<dbReference type="PROSITE" id="PS50157">
    <property type="entry name" value="ZINC_FINGER_C2H2_2"/>
    <property type="match status" value="10"/>
</dbReference>
<dbReference type="EMBL" id="RQTK01000571">
    <property type="protein sequence ID" value="RUS77561.1"/>
    <property type="molecule type" value="Genomic_DNA"/>
</dbReference>